<feature type="region of interest" description="Disordered" evidence="2">
    <location>
        <begin position="633"/>
        <end position="663"/>
    </location>
</feature>
<feature type="region of interest" description="Disordered" evidence="2">
    <location>
        <begin position="48"/>
        <end position="75"/>
    </location>
</feature>
<feature type="region of interest" description="Disordered" evidence="2">
    <location>
        <begin position="1781"/>
        <end position="1801"/>
    </location>
</feature>
<name>A0A0S4J8F3_BODSA</name>
<feature type="region of interest" description="Disordered" evidence="2">
    <location>
        <begin position="2047"/>
        <end position="2084"/>
    </location>
</feature>
<evidence type="ECO:0000256" key="1">
    <source>
        <dbReference type="SAM" id="Coils"/>
    </source>
</evidence>
<feature type="region of interest" description="Disordered" evidence="2">
    <location>
        <begin position="1669"/>
        <end position="1702"/>
    </location>
</feature>
<organism evidence="3 4">
    <name type="scientific">Bodo saltans</name>
    <name type="common">Flagellated protozoan</name>
    <dbReference type="NCBI Taxonomy" id="75058"/>
    <lineage>
        <taxon>Eukaryota</taxon>
        <taxon>Discoba</taxon>
        <taxon>Euglenozoa</taxon>
        <taxon>Kinetoplastea</taxon>
        <taxon>Metakinetoplastina</taxon>
        <taxon>Eubodonida</taxon>
        <taxon>Bodonidae</taxon>
        <taxon>Bodo</taxon>
    </lineage>
</organism>
<dbReference type="VEuPathDB" id="TriTrypDB:BSAL_92025"/>
<feature type="region of interest" description="Disordered" evidence="2">
    <location>
        <begin position="1538"/>
        <end position="1571"/>
    </location>
</feature>
<feature type="compositionally biased region" description="Low complexity" evidence="2">
    <location>
        <begin position="1217"/>
        <end position="1233"/>
    </location>
</feature>
<feature type="compositionally biased region" description="Gly residues" evidence="2">
    <location>
        <begin position="652"/>
        <end position="661"/>
    </location>
</feature>
<dbReference type="SUPFAM" id="SSF57997">
    <property type="entry name" value="Tropomyosin"/>
    <property type="match status" value="1"/>
</dbReference>
<feature type="region of interest" description="Disordered" evidence="2">
    <location>
        <begin position="1212"/>
        <end position="1233"/>
    </location>
</feature>
<evidence type="ECO:0000313" key="3">
    <source>
        <dbReference type="EMBL" id="CUG86217.1"/>
    </source>
</evidence>
<feature type="region of interest" description="Disordered" evidence="2">
    <location>
        <begin position="1820"/>
        <end position="1840"/>
    </location>
</feature>
<evidence type="ECO:0000313" key="4">
    <source>
        <dbReference type="Proteomes" id="UP000051952"/>
    </source>
</evidence>
<feature type="compositionally biased region" description="Polar residues" evidence="2">
    <location>
        <begin position="1091"/>
        <end position="1111"/>
    </location>
</feature>
<evidence type="ECO:0000256" key="2">
    <source>
        <dbReference type="SAM" id="MobiDB-lite"/>
    </source>
</evidence>
<feature type="region of interest" description="Disordered" evidence="2">
    <location>
        <begin position="1052"/>
        <end position="1116"/>
    </location>
</feature>
<feature type="coiled-coil region" evidence="1">
    <location>
        <begin position="353"/>
        <end position="496"/>
    </location>
</feature>
<feature type="region of interest" description="Disordered" evidence="2">
    <location>
        <begin position="1303"/>
        <end position="1331"/>
    </location>
</feature>
<gene>
    <name evidence="3" type="ORF">BSAL_92025</name>
</gene>
<keyword evidence="4" id="KW-1185">Reference proteome</keyword>
<feature type="compositionally biased region" description="Low complexity" evidence="2">
    <location>
        <begin position="207"/>
        <end position="225"/>
    </location>
</feature>
<proteinExistence type="predicted"/>
<protein>
    <submittedName>
        <fullName evidence="3">Uncharacterized protein</fullName>
    </submittedName>
</protein>
<feature type="compositionally biased region" description="Low complexity" evidence="2">
    <location>
        <begin position="61"/>
        <end position="73"/>
    </location>
</feature>
<feature type="region of interest" description="Disordered" evidence="2">
    <location>
        <begin position="255"/>
        <end position="310"/>
    </location>
</feature>
<accession>A0A0S4J8F3</accession>
<dbReference type="Proteomes" id="UP000051952">
    <property type="component" value="Unassembled WGS sequence"/>
</dbReference>
<feature type="region of interest" description="Disordered" evidence="2">
    <location>
        <begin position="207"/>
        <end position="237"/>
    </location>
</feature>
<dbReference type="OrthoDB" id="263506at2759"/>
<reference evidence="4" key="1">
    <citation type="submission" date="2015-09" db="EMBL/GenBank/DDBJ databases">
        <authorList>
            <consortium name="Pathogen Informatics"/>
        </authorList>
    </citation>
    <scope>NUCLEOTIDE SEQUENCE [LARGE SCALE GENOMIC DNA]</scope>
    <source>
        <strain evidence="4">Lake Konstanz</strain>
    </source>
</reference>
<sequence length="2104" mass="224220">MRQQRTGRGANSVILVNGCPPAPSSQRLHAQAVRDEVESRLSDMLATAEAARDHQHHHINSKAAPSAAAASSSQYHVDAHLEEDGSSSIAGRQQQQQQRTNFLPSIFGGTTSSHHQLRTTAMPSLQGSIVSKNFSSSSSSSSSALHATADQVVFSVQGTPQSVLRDCIKHFLTHPETYGTQVHALLQDELGYILSLWATSPIGAGGNTTAASPTGTTAASSSGASKKSKSGDDDRTIAQNFVEDNFFDRLIREETTRRQQQQNKQKWPATKQSAAGGALDDDETFLAIRTNSPLLPSITPRPPTKGGDATAAAGQLTVSIVDAAPSSRRANGQTAAQAAQADADLALLGNYEVNTLRKQIKSLHQMNAVLSEQLNTKNLEFRDKENELRDAELTIEDLETAVTNAKRGKEALELQLQDLKGSLDDQLLKVTSFRDEEEDKRRTTEARLLEVRSELGQVYAQWKTTQNQLAASQKELDRSVEECEQLHNNLTTAKARLVHAHKVVSRRNRTIVLMQELLLQRRDMHGKLAQCVKELEVFAGSGTLTELYLASDPAWASFLFYRLHRHVFHVSANVSLASTIPASAALSIDTPLFGATSEGGSYRAANFAVELLYRLLISNNGEYLLMKDDKHKPGTSGISATPRARRSVSGNDGDGGGGDSPIGGRARFKMGLGGCKTLQWGESPFQIHFEFQPTMIAPPATQEASGTDNNDFTASLSHLDDTLVSLAASTKFPNFAKQRLAGAEYATKCRPVLTIESLLIPPSYSVLRRLNVPATILTAQHKRALAANDLGAVDMFANLLPPQYDQKFEVIEDTMKLRRSDVRLILYALWKERYQQYMEYFQASRLARTFASSSSEPRSFLSDTAAGAPPPPPQPEPLSSFITFVYRFLAVRFPAAAATSGKKGSAAAAAAAGPYTNPIDMTTVVVRAAVGEDRVAYSYLRSKTPDAGQPGIIDAPLGGKYLSKGGAATFVKSPTVDSVVNLPPGAKEALLALIHYSFEYKEVDADFRLFYLVSHQLLPEAAAINFLAMMESIYRDCDDSVLRHASEGLMNSLGGMTGAKNNNNRAPRRRGPSSTPQDGTGDWVPRLPSLSEHNNSSIAQSHDLASTTTTAAGGPFKELYQELPTTKVEMRTVDSSNRVPITFDELSSSEDDDGSITLDVGNPMLQAATNINMQERSFGDLSATNLTLGGGGLPPTSRQTPKHSLVGAQSKRFAPHNNNSSAVSRNSNNNNSAVVSSNKLQSTVLHRNGLVSLHDFLSIIEKNCFATFQLVKETSSTTLHSDDALDGGLAEDDLDDLHGVNGNSGSMQQAAGTPRGGVMSPRVPSDGEDDDFADLIRTYRDEARMRLEEEASDASPLCRIGFVPLSPIQAQRLKFALSLDQPSSVVKYASLFRPDHGAARPSHFYDELLTMVLDHHLAIQEVIMDELITPACLCRSGVGKYNNNNNSANSTSVDGATNSATHIVGSGGCGGAATASPTCDGEISVQRLLTHAIRWVGSIQPSAPAAAAAPGKSVPPPPAINISPTTVGGSVLARFASQSVSMEEGEGKSATPPKATAAGVSPLEPNNLTKEGSFHSGMVGATPLAIDIAARRFVLQLCEACPPDNTAGQFVDSILTVTSVSRAAHYEATHPQLSAVLDNFHTLPLHHLAAKIRTTLIIFEGELESIGGGGVGGGGRRSSKARHNSQSQSKRESLAVGPKGRGGATVIKSSLAFMPPPREMLTAFRLEMDSACWECERRITLQRALHNDLLFILPASNRDGFAGGGGSSGAAKQMIQAVINHNANNSGGGNDNRKSSRAASTVHRSAISFEEIVDAALVGASPTPRNSSSQPSAAGGGGTMTTTMSFRSFYEDDTAGTAAASSKAATRGKFAAAAAAASSGGGPQQRGRSKSISDAIRLAFDAARFAASDRSLTQLQEQKQIPLEISLSSMLRRQLAPQFPVALLPPVGDLAVYHKALMVALLKPMDDNAAAAMAGGQDGSSVSEGRHFGRRASVMTSDAMMPGLPSPNTRPLSSQLQLEGHIGGGDGASGATRSRMRMIATRATSFAFSRDSADPQQQQQLTATTAGVDDSSSPLPTDAAAQSAATGFRRRLGSVAMGMYSSLT</sequence>
<dbReference type="EMBL" id="CYKH01001261">
    <property type="protein sequence ID" value="CUG86217.1"/>
    <property type="molecule type" value="Genomic_DNA"/>
</dbReference>
<keyword evidence="1" id="KW-0175">Coiled coil</keyword>
<feature type="compositionally biased region" description="Polar residues" evidence="2">
    <location>
        <begin position="2061"/>
        <end position="2075"/>
    </location>
</feature>